<evidence type="ECO:0000313" key="13">
    <source>
        <dbReference type="Proteomes" id="UP000199280"/>
    </source>
</evidence>
<evidence type="ECO:0000256" key="1">
    <source>
        <dbReference type="ARBA" id="ARBA00006594"/>
    </source>
</evidence>
<name>A0A143Z5N4_9LACT</name>
<comment type="similarity">
    <text evidence="1">Belongs to the N(4)/N(6)-methyltransferase family.</text>
</comment>
<feature type="domain" description="DNA methylase adenine-specific" evidence="8">
    <location>
        <begin position="143"/>
        <end position="449"/>
    </location>
</feature>
<evidence type="ECO:0000256" key="3">
    <source>
        <dbReference type="ARBA" id="ARBA00022603"/>
    </source>
</evidence>
<reference evidence="11 13" key="2">
    <citation type="submission" date="2016-10" db="EMBL/GenBank/DDBJ databases">
        <authorList>
            <person name="Varghese N."/>
            <person name="Submissions S."/>
        </authorList>
    </citation>
    <scope>NUCLEOTIDE SEQUENCE [LARGE SCALE GENOMIC DNA]</scope>
    <source>
        <strain evidence="11 13">DSM 22150</strain>
    </source>
</reference>
<dbReference type="InterPro" id="IPR038333">
    <property type="entry name" value="T1MK-like_N_sf"/>
</dbReference>
<dbReference type="InterPro" id="IPR003356">
    <property type="entry name" value="DNA_methylase_A-5"/>
</dbReference>
<dbReference type="GO" id="GO:0032259">
    <property type="term" value="P:methylation"/>
    <property type="evidence" value="ECO:0007669"/>
    <property type="project" value="UniProtKB-KW"/>
</dbReference>
<dbReference type="Pfam" id="PF12161">
    <property type="entry name" value="HsdM_N"/>
    <property type="match status" value="1"/>
</dbReference>
<dbReference type="GO" id="GO:0009307">
    <property type="term" value="P:DNA restriction-modification system"/>
    <property type="evidence" value="ECO:0007669"/>
    <property type="project" value="UniProtKB-KW"/>
</dbReference>
<reference evidence="10 12" key="1">
    <citation type="submission" date="2016-02" db="EMBL/GenBank/DDBJ databases">
        <authorList>
            <person name="Wen L."/>
            <person name="He K."/>
            <person name="Yang H."/>
        </authorList>
    </citation>
    <scope>NUCLEOTIDE SEQUENCE [LARGE SCALE GENOMIC DNA]</scope>
    <source>
        <strain evidence="10">Trichococcus_R210</strain>
    </source>
</reference>
<dbReference type="SUPFAM" id="SSF53335">
    <property type="entry name" value="S-adenosyl-L-methionine-dependent methyltransferases"/>
    <property type="match status" value="1"/>
</dbReference>
<dbReference type="RefSeq" id="WP_068624333.1">
    <property type="nucleotide sequence ID" value="NZ_FJNB01000023.1"/>
</dbReference>
<keyword evidence="13" id="KW-1185">Reference proteome</keyword>
<proteinExistence type="inferred from homology"/>
<organism evidence="10 12">
    <name type="scientific">Trichococcus ilyis</name>
    <dbReference type="NCBI Taxonomy" id="640938"/>
    <lineage>
        <taxon>Bacteria</taxon>
        <taxon>Bacillati</taxon>
        <taxon>Bacillota</taxon>
        <taxon>Bacilli</taxon>
        <taxon>Lactobacillales</taxon>
        <taxon>Carnobacteriaceae</taxon>
        <taxon>Trichococcus</taxon>
    </lineage>
</organism>
<dbReference type="InterPro" id="IPR051537">
    <property type="entry name" value="DNA_Adenine_Mtase"/>
</dbReference>
<evidence type="ECO:0000256" key="2">
    <source>
        <dbReference type="ARBA" id="ARBA00011900"/>
    </source>
</evidence>
<dbReference type="InterPro" id="IPR022749">
    <property type="entry name" value="D12N6_MeTrfase_N"/>
</dbReference>
<evidence type="ECO:0000313" key="11">
    <source>
        <dbReference type="EMBL" id="SEJ91887.1"/>
    </source>
</evidence>
<dbReference type="EC" id="2.1.1.72" evidence="2"/>
<dbReference type="Gene3D" id="3.40.50.150">
    <property type="entry name" value="Vaccinia Virus protein VP39"/>
    <property type="match status" value="1"/>
</dbReference>
<keyword evidence="4 10" id="KW-0808">Transferase</keyword>
<dbReference type="STRING" id="640938.TR210_2531"/>
<evidence type="ECO:0000313" key="12">
    <source>
        <dbReference type="Proteomes" id="UP000076878"/>
    </source>
</evidence>
<dbReference type="Gene3D" id="1.20.1260.30">
    <property type="match status" value="1"/>
</dbReference>
<accession>A0A143Z5N4</accession>
<dbReference type="Proteomes" id="UP000199280">
    <property type="component" value="Unassembled WGS sequence"/>
</dbReference>
<dbReference type="InterPro" id="IPR029063">
    <property type="entry name" value="SAM-dependent_MTases_sf"/>
</dbReference>
<sequence length="483" mass="55081">MTIENLVKRIQDIMRQDAGVDGDAQRISQLVWLLFLKVYDAKEEEWEFMDDNYESIIPEELKWRSWAPDNKDGKALTGGALLDFVNNRLFPILKDLEVDEYTPQRAAIVKTVFEDAYNYMRDGVLLRQIINILNEVDFNDYQERHAFNDVYETFLKSLQSAGSSGEFYTSRVLTDFIIEMLDPRIGEVVADYAAGTGGFLTSALEHLRLKEETPEDRETINTSIVGIEKKGLPYMLAMTNLILHDIDEPGIKRGNSLADNVREVSDKNKVDVFAMNPPYGGVEGPGIQANFPNDMQTKETADLFIATMMYHLKKNGRAGVILPDGFLFGTDGAKVNIKKKLLKEFNLHTIVRLPAGVFAPYTSIKTNILFFENKGATEKIDFYEIPLPDGLKNGFTKTRPFMKKHIEGAQEWFLHRENGDENAYSATIEEIEKRNFNIDIRNPLNIKDEEVYTLDELMEELNEKALEIESLLEELSSVLKGDK</sequence>
<dbReference type="GO" id="GO:0008170">
    <property type="term" value="F:N-methyltransferase activity"/>
    <property type="evidence" value="ECO:0007669"/>
    <property type="project" value="InterPro"/>
</dbReference>
<dbReference type="Proteomes" id="UP000076878">
    <property type="component" value="Unassembled WGS sequence"/>
</dbReference>
<dbReference type="PANTHER" id="PTHR42933:SF4">
    <property type="entry name" value="TYPE I RESTRICTION ENZYME ECOKI METHYLASE SUBUNIT"/>
    <property type="match status" value="1"/>
</dbReference>
<dbReference type="PRINTS" id="PR00507">
    <property type="entry name" value="N12N6MTFRASE"/>
</dbReference>
<evidence type="ECO:0000259" key="8">
    <source>
        <dbReference type="Pfam" id="PF02384"/>
    </source>
</evidence>
<gene>
    <name evidence="11" type="ORF">SAMN05216375_13821</name>
    <name evidence="10" type="ORF">TR210_2531</name>
</gene>
<dbReference type="EMBL" id="FNYT01000038">
    <property type="protein sequence ID" value="SEJ91887.1"/>
    <property type="molecule type" value="Genomic_DNA"/>
</dbReference>
<dbReference type="EMBL" id="FJNB01000023">
    <property type="protein sequence ID" value="CZR08080.1"/>
    <property type="molecule type" value="Genomic_DNA"/>
</dbReference>
<evidence type="ECO:0000313" key="10">
    <source>
        <dbReference type="EMBL" id="CZR08080.1"/>
    </source>
</evidence>
<dbReference type="GO" id="GO:0003677">
    <property type="term" value="F:DNA binding"/>
    <property type="evidence" value="ECO:0007669"/>
    <property type="project" value="InterPro"/>
</dbReference>
<comment type="catalytic activity">
    <reaction evidence="7">
        <text>a 2'-deoxyadenosine in DNA + S-adenosyl-L-methionine = an N(6)-methyl-2'-deoxyadenosine in DNA + S-adenosyl-L-homocysteine + H(+)</text>
        <dbReference type="Rhea" id="RHEA:15197"/>
        <dbReference type="Rhea" id="RHEA-COMP:12418"/>
        <dbReference type="Rhea" id="RHEA-COMP:12419"/>
        <dbReference type="ChEBI" id="CHEBI:15378"/>
        <dbReference type="ChEBI" id="CHEBI:57856"/>
        <dbReference type="ChEBI" id="CHEBI:59789"/>
        <dbReference type="ChEBI" id="CHEBI:90615"/>
        <dbReference type="ChEBI" id="CHEBI:90616"/>
        <dbReference type="EC" id="2.1.1.72"/>
    </reaction>
</comment>
<dbReference type="PANTHER" id="PTHR42933">
    <property type="entry name" value="SLR6095 PROTEIN"/>
    <property type="match status" value="1"/>
</dbReference>
<dbReference type="OrthoDB" id="9814572at2"/>
<evidence type="ECO:0000259" key="9">
    <source>
        <dbReference type="Pfam" id="PF12161"/>
    </source>
</evidence>
<evidence type="ECO:0000256" key="4">
    <source>
        <dbReference type="ARBA" id="ARBA00022679"/>
    </source>
</evidence>
<keyword evidence="5" id="KW-0949">S-adenosyl-L-methionine</keyword>
<keyword evidence="6" id="KW-0680">Restriction system</keyword>
<protein>
    <recommendedName>
        <fullName evidence="2">site-specific DNA-methyltransferase (adenine-specific)</fullName>
        <ecNumber evidence="2">2.1.1.72</ecNumber>
    </recommendedName>
</protein>
<dbReference type="GO" id="GO:0009007">
    <property type="term" value="F:site-specific DNA-methyltransferase (adenine-specific) activity"/>
    <property type="evidence" value="ECO:0007669"/>
    <property type="project" value="UniProtKB-EC"/>
</dbReference>
<evidence type="ECO:0000256" key="5">
    <source>
        <dbReference type="ARBA" id="ARBA00022691"/>
    </source>
</evidence>
<evidence type="ECO:0000256" key="6">
    <source>
        <dbReference type="ARBA" id="ARBA00022747"/>
    </source>
</evidence>
<keyword evidence="3 10" id="KW-0489">Methyltransferase</keyword>
<dbReference type="AlphaFoldDB" id="A0A143Z5N4"/>
<evidence type="ECO:0000256" key="7">
    <source>
        <dbReference type="ARBA" id="ARBA00047942"/>
    </source>
</evidence>
<feature type="domain" description="N6 adenine-specific DNA methyltransferase N-terminal" evidence="9">
    <location>
        <begin position="3"/>
        <end position="132"/>
    </location>
</feature>
<dbReference type="Pfam" id="PF02384">
    <property type="entry name" value="N6_Mtase"/>
    <property type="match status" value="1"/>
</dbReference>